<dbReference type="EMBL" id="JASCZI010211884">
    <property type="protein sequence ID" value="MED6197332.1"/>
    <property type="molecule type" value="Genomic_DNA"/>
</dbReference>
<keyword evidence="2" id="KW-1185">Reference proteome</keyword>
<protein>
    <submittedName>
        <fullName evidence="1">Uncharacterized protein</fullName>
    </submittedName>
</protein>
<name>A0ABU6XH18_9FABA</name>
<evidence type="ECO:0000313" key="2">
    <source>
        <dbReference type="Proteomes" id="UP001341840"/>
    </source>
</evidence>
<dbReference type="Proteomes" id="UP001341840">
    <property type="component" value="Unassembled WGS sequence"/>
</dbReference>
<accession>A0ABU6XH18</accession>
<proteinExistence type="predicted"/>
<organism evidence="1 2">
    <name type="scientific">Stylosanthes scabra</name>
    <dbReference type="NCBI Taxonomy" id="79078"/>
    <lineage>
        <taxon>Eukaryota</taxon>
        <taxon>Viridiplantae</taxon>
        <taxon>Streptophyta</taxon>
        <taxon>Embryophyta</taxon>
        <taxon>Tracheophyta</taxon>
        <taxon>Spermatophyta</taxon>
        <taxon>Magnoliopsida</taxon>
        <taxon>eudicotyledons</taxon>
        <taxon>Gunneridae</taxon>
        <taxon>Pentapetalae</taxon>
        <taxon>rosids</taxon>
        <taxon>fabids</taxon>
        <taxon>Fabales</taxon>
        <taxon>Fabaceae</taxon>
        <taxon>Papilionoideae</taxon>
        <taxon>50 kb inversion clade</taxon>
        <taxon>dalbergioids sensu lato</taxon>
        <taxon>Dalbergieae</taxon>
        <taxon>Pterocarpus clade</taxon>
        <taxon>Stylosanthes</taxon>
    </lineage>
</organism>
<evidence type="ECO:0000313" key="1">
    <source>
        <dbReference type="EMBL" id="MED6197332.1"/>
    </source>
</evidence>
<gene>
    <name evidence="1" type="ORF">PIB30_055610</name>
</gene>
<sequence length="214" mass="23562">MEIVYSVSSKATPSKLPSELQFEWVNFPKLNSIGPQHYALLEMDDQLGALDKVLDKKEEDPAELDSEFNAYGGYLHKLHDNRAKVGALSLRKHLGPWQFQEKLVDSHGNGATVRSHAKKSKEMIAPIAIALARAYFYANASTVRPRDALVSPRGGIGFSRPKLYLHLTPPHILNAPSHVPRARLVPLCECAPARVALGRNSATSVHPHDLACCT</sequence>
<reference evidence="1 2" key="1">
    <citation type="journal article" date="2023" name="Plants (Basel)">
        <title>Bridging the Gap: Combining Genomics and Transcriptomics Approaches to Understand Stylosanthes scabra, an Orphan Legume from the Brazilian Caatinga.</title>
        <authorList>
            <person name="Ferreira-Neto J.R.C."/>
            <person name="da Silva M.D."/>
            <person name="Binneck E."/>
            <person name="de Melo N.F."/>
            <person name="da Silva R.H."/>
            <person name="de Melo A.L.T.M."/>
            <person name="Pandolfi V."/>
            <person name="Bustamante F.O."/>
            <person name="Brasileiro-Vidal A.C."/>
            <person name="Benko-Iseppon A.M."/>
        </authorList>
    </citation>
    <scope>NUCLEOTIDE SEQUENCE [LARGE SCALE GENOMIC DNA]</scope>
    <source>
        <tissue evidence="1">Leaves</tissue>
    </source>
</reference>
<comment type="caution">
    <text evidence="1">The sequence shown here is derived from an EMBL/GenBank/DDBJ whole genome shotgun (WGS) entry which is preliminary data.</text>
</comment>